<evidence type="ECO:0000313" key="10">
    <source>
        <dbReference type="EMBL" id="RMX45911.1"/>
    </source>
</evidence>
<evidence type="ECO:0000256" key="6">
    <source>
        <dbReference type="PROSITE-ProRule" id="PRU01023"/>
    </source>
</evidence>
<dbReference type="PROSITE" id="PS51686">
    <property type="entry name" value="SAM_MT_RSMB_NOP"/>
    <property type="match status" value="1"/>
</dbReference>
<dbReference type="Pfam" id="PF21153">
    <property type="entry name" value="NSUN5_N"/>
    <property type="match status" value="1"/>
</dbReference>
<evidence type="ECO:0000256" key="4">
    <source>
        <dbReference type="ARBA" id="ARBA00022884"/>
    </source>
</evidence>
<dbReference type="PANTHER" id="PTHR22807">
    <property type="entry name" value="NOP2 YEAST -RELATED NOL1/NOP2/FMU SUN DOMAIN-CONTAINING"/>
    <property type="match status" value="1"/>
</dbReference>
<evidence type="ECO:0000256" key="2">
    <source>
        <dbReference type="ARBA" id="ARBA00022679"/>
    </source>
</evidence>
<dbReference type="PANTHER" id="PTHR22807:SF4">
    <property type="entry name" value="28S RRNA (CYTOSINE-C(5))-METHYLTRANSFERASE"/>
    <property type="match status" value="1"/>
</dbReference>
<keyword evidence="11" id="KW-1185">Reference proteome</keyword>
<sequence>MAALYSCAAQIVDKVTKKQGTAKNLAINSRFPKKKKLYALVCETLKSMNNVPLYIDRGILEDIFEQTRLLKLEKKLKHSYALVLVYDFLFGQGIECGGELKQFIFNHKAALQSCLARLKIRAKVHRNEDLLPKPAVETGCGDFYLIQDQLTQGHSKDFSSHSFAKMLTLKSRSNELCDPVALWIHIYVRVNRIKTTLKDVMNDFENNGYQLVDKQDIASLAAQFMCDKHLSDVLVFPAGTDLHDHPLYVSGHIILQDKASCLPAHVLAAPPGSHVIDACAAPGNKTSHVASLMNGSGKIYAFDSDRKRLTVMQTLMKKAGVEYVTMTNCSFLEVNPLGEKYTEVQYIVVDPSCSGSGIVDRMDGIIDEKEDKLKEEERLLSLAKFQLSVLNHALSFPHVKRVVYSTCSIHQQENEDVVEAALNANRDRFSLEHALPSWTHRGMAVFPEAERCIRASPDQDFTNGFFVALFVRNDNETVMDHKATESNGLLPGGKRKRSQEDSTQPVNDDVDNDSDSAHSSAHVSLLPKKKYRKKNKKHQEVNLQEQSKNMNLERNFGRDGGKKKRKRKKKNKKVSVCS</sequence>
<dbReference type="Gene3D" id="3.30.70.1170">
    <property type="entry name" value="Sun protein, domain 3"/>
    <property type="match status" value="1"/>
</dbReference>
<feature type="active site" description="Nucleophile" evidence="6">
    <location>
        <position position="407"/>
    </location>
</feature>
<dbReference type="Pfam" id="PF21148">
    <property type="entry name" value="NSUN5_fdxn-like"/>
    <property type="match status" value="1"/>
</dbReference>
<feature type="coiled-coil region" evidence="7">
    <location>
        <begin position="359"/>
        <end position="386"/>
    </location>
</feature>
<keyword evidence="1 6" id="KW-0489">Methyltransferase</keyword>
<dbReference type="FunFam" id="3.40.50.150:FF:000164">
    <property type="entry name" value="Methyltransferase NSUN5, putative"/>
    <property type="match status" value="1"/>
</dbReference>
<feature type="region of interest" description="Disordered" evidence="8">
    <location>
        <begin position="482"/>
        <end position="578"/>
    </location>
</feature>
<keyword evidence="4 6" id="KW-0694">RNA-binding</keyword>
<dbReference type="GO" id="GO:0003723">
    <property type="term" value="F:RNA binding"/>
    <property type="evidence" value="ECO:0007669"/>
    <property type="project" value="UniProtKB-UniRule"/>
</dbReference>
<reference evidence="10 11" key="1">
    <citation type="journal article" date="2018" name="Sci. Rep.">
        <title>Comparative analysis of the Pocillopora damicornis genome highlights role of immune system in coral evolution.</title>
        <authorList>
            <person name="Cunning R."/>
            <person name="Bay R.A."/>
            <person name="Gillette P."/>
            <person name="Baker A.C."/>
            <person name="Traylor-Knowles N."/>
        </authorList>
    </citation>
    <scope>NUCLEOTIDE SEQUENCE [LARGE SCALE GENOMIC DNA]</scope>
    <source>
        <strain evidence="10">RSMAS</strain>
        <tissue evidence="10">Whole animal</tissue>
    </source>
</reference>
<dbReference type="InterPro" id="IPR048889">
    <property type="entry name" value="NSUN5_RCM1_N"/>
</dbReference>
<keyword evidence="3 6" id="KW-0949">S-adenosyl-L-methionine</keyword>
<organism evidence="10 11">
    <name type="scientific">Pocillopora damicornis</name>
    <name type="common">Cauliflower coral</name>
    <name type="synonym">Millepora damicornis</name>
    <dbReference type="NCBI Taxonomy" id="46731"/>
    <lineage>
        <taxon>Eukaryota</taxon>
        <taxon>Metazoa</taxon>
        <taxon>Cnidaria</taxon>
        <taxon>Anthozoa</taxon>
        <taxon>Hexacorallia</taxon>
        <taxon>Scleractinia</taxon>
        <taxon>Astrocoeniina</taxon>
        <taxon>Pocilloporidae</taxon>
        <taxon>Pocillopora</taxon>
    </lineage>
</organism>
<evidence type="ECO:0000256" key="1">
    <source>
        <dbReference type="ARBA" id="ARBA00022603"/>
    </source>
</evidence>
<dbReference type="AlphaFoldDB" id="A0A3M6TX28"/>
<dbReference type="Proteomes" id="UP000275408">
    <property type="component" value="Unassembled WGS sequence"/>
</dbReference>
<dbReference type="GO" id="GO:0008173">
    <property type="term" value="F:RNA methyltransferase activity"/>
    <property type="evidence" value="ECO:0007669"/>
    <property type="project" value="InterPro"/>
</dbReference>
<evidence type="ECO:0000256" key="5">
    <source>
        <dbReference type="ARBA" id="ARBA00053002"/>
    </source>
</evidence>
<dbReference type="STRING" id="46731.A0A3M6TX28"/>
<proteinExistence type="inferred from homology"/>
<evidence type="ECO:0000259" key="9">
    <source>
        <dbReference type="PROSITE" id="PS51686"/>
    </source>
</evidence>
<comment type="caution">
    <text evidence="6">Lacks conserved residue(s) required for the propagation of feature annotation.</text>
</comment>
<evidence type="ECO:0000256" key="3">
    <source>
        <dbReference type="ARBA" id="ARBA00022691"/>
    </source>
</evidence>
<accession>A0A3M6TX28</accession>
<keyword evidence="7" id="KW-0175">Coiled coil</keyword>
<keyword evidence="2 6" id="KW-0808">Transferase</keyword>
<dbReference type="PRINTS" id="PR02008">
    <property type="entry name" value="RCMTFAMILY"/>
</dbReference>
<dbReference type="Pfam" id="PF01189">
    <property type="entry name" value="Methyltr_RsmB-F"/>
    <property type="match status" value="1"/>
</dbReference>
<comment type="caution">
    <text evidence="10">The sequence shown here is derived from an EMBL/GenBank/DDBJ whole genome shotgun (WGS) entry which is preliminary data.</text>
</comment>
<dbReference type="InterPro" id="IPR049560">
    <property type="entry name" value="MeTrfase_RsmB-F_NOP2_cat"/>
</dbReference>
<feature type="binding site" evidence="6">
    <location>
        <begin position="279"/>
        <end position="285"/>
    </location>
    <ligand>
        <name>S-adenosyl-L-methionine</name>
        <dbReference type="ChEBI" id="CHEBI:59789"/>
    </ligand>
</feature>
<dbReference type="GO" id="GO:0005730">
    <property type="term" value="C:nucleolus"/>
    <property type="evidence" value="ECO:0007669"/>
    <property type="project" value="TreeGrafter"/>
</dbReference>
<dbReference type="Gene3D" id="3.40.50.150">
    <property type="entry name" value="Vaccinia Virus protein VP39"/>
    <property type="match status" value="1"/>
</dbReference>
<dbReference type="InterPro" id="IPR049561">
    <property type="entry name" value="NSUN5_7_fdxn-like"/>
</dbReference>
<dbReference type="InterPro" id="IPR023267">
    <property type="entry name" value="RCMT"/>
</dbReference>
<dbReference type="InterPro" id="IPR001678">
    <property type="entry name" value="MeTrfase_RsmB-F_NOP2_dom"/>
</dbReference>
<feature type="binding site" evidence="6">
    <location>
        <position position="350"/>
    </location>
    <ligand>
        <name>S-adenosyl-L-methionine</name>
        <dbReference type="ChEBI" id="CHEBI:59789"/>
    </ligand>
</feature>
<feature type="domain" description="SAM-dependent MTase RsmB/NOP-type" evidence="9">
    <location>
        <begin position="176"/>
        <end position="473"/>
    </location>
</feature>
<feature type="binding site" evidence="6">
    <location>
        <position position="303"/>
    </location>
    <ligand>
        <name>S-adenosyl-L-methionine</name>
        <dbReference type="ChEBI" id="CHEBI:59789"/>
    </ligand>
</feature>
<evidence type="ECO:0000313" key="11">
    <source>
        <dbReference type="Proteomes" id="UP000275408"/>
    </source>
</evidence>
<dbReference type="GO" id="GO:0070475">
    <property type="term" value="P:rRNA base methylation"/>
    <property type="evidence" value="ECO:0007669"/>
    <property type="project" value="TreeGrafter"/>
</dbReference>
<feature type="compositionally biased region" description="Basic residues" evidence="8">
    <location>
        <begin position="527"/>
        <end position="537"/>
    </location>
</feature>
<feature type="compositionally biased region" description="Basic residues" evidence="8">
    <location>
        <begin position="561"/>
        <end position="578"/>
    </location>
</feature>
<gene>
    <name evidence="10" type="ORF">pdam_00011027</name>
</gene>
<evidence type="ECO:0000256" key="8">
    <source>
        <dbReference type="SAM" id="MobiDB-lite"/>
    </source>
</evidence>
<dbReference type="OrthoDB" id="435282at2759"/>
<feature type="compositionally biased region" description="Polar residues" evidence="8">
    <location>
        <begin position="541"/>
        <end position="552"/>
    </location>
</feature>
<comment type="catalytic activity">
    <reaction evidence="5">
        <text>a cytidine in 25S rRNA + S-adenosyl-L-methionine = a 5-methylcytidine in 25S rRNA + S-adenosyl-L-homocysteine + H(+)</text>
        <dbReference type="Rhea" id="RHEA:47780"/>
        <dbReference type="Rhea" id="RHEA-COMP:11911"/>
        <dbReference type="Rhea" id="RHEA-COMP:11912"/>
        <dbReference type="ChEBI" id="CHEBI:15378"/>
        <dbReference type="ChEBI" id="CHEBI:57856"/>
        <dbReference type="ChEBI" id="CHEBI:59789"/>
        <dbReference type="ChEBI" id="CHEBI:74483"/>
        <dbReference type="ChEBI" id="CHEBI:82748"/>
    </reaction>
</comment>
<comment type="similarity">
    <text evidence="6">Belongs to the class I-like SAM-binding methyltransferase superfamily. RsmB/NOP family.</text>
</comment>
<dbReference type="EMBL" id="RCHS01002741">
    <property type="protein sequence ID" value="RMX45911.1"/>
    <property type="molecule type" value="Genomic_DNA"/>
</dbReference>
<dbReference type="InterPro" id="IPR029063">
    <property type="entry name" value="SAM-dependent_MTases_sf"/>
</dbReference>
<protein>
    <recommendedName>
        <fullName evidence="9">SAM-dependent MTase RsmB/NOP-type domain-containing protein</fullName>
    </recommendedName>
</protein>
<dbReference type="SUPFAM" id="SSF53335">
    <property type="entry name" value="S-adenosyl-L-methionine-dependent methyltransferases"/>
    <property type="match status" value="1"/>
</dbReference>
<evidence type="ECO:0000256" key="7">
    <source>
        <dbReference type="SAM" id="Coils"/>
    </source>
</evidence>
<name>A0A3M6TX28_POCDA</name>